<dbReference type="EMBL" id="JYDJ01000104">
    <property type="protein sequence ID" value="KRX44081.1"/>
    <property type="molecule type" value="Genomic_DNA"/>
</dbReference>
<reference evidence="1 2" key="1">
    <citation type="submission" date="2015-01" db="EMBL/GenBank/DDBJ databases">
        <title>Evolution of Trichinella species and genotypes.</title>
        <authorList>
            <person name="Korhonen P.K."/>
            <person name="Edoardo P."/>
            <person name="Giuseppe L.R."/>
            <person name="Gasser R.B."/>
        </authorList>
    </citation>
    <scope>NUCLEOTIDE SEQUENCE [LARGE SCALE GENOMIC DNA]</scope>
    <source>
        <strain evidence="1">ISS417</strain>
    </source>
</reference>
<evidence type="ECO:0000313" key="1">
    <source>
        <dbReference type="EMBL" id="KRX44081.1"/>
    </source>
</evidence>
<sequence length="65" mass="7380">MVPVHRAGVLRTTIVYFLLEPRSSRKDGTCLIPVYSVDTVCENRNHKKTEKNYLVSISGRKDADT</sequence>
<keyword evidence="2" id="KW-1185">Reference proteome</keyword>
<dbReference type="OrthoDB" id="10270240at2759"/>
<protein>
    <submittedName>
        <fullName evidence="1">Uncharacterized protein</fullName>
    </submittedName>
</protein>
<proteinExistence type="predicted"/>
<evidence type="ECO:0000313" key="2">
    <source>
        <dbReference type="Proteomes" id="UP000055048"/>
    </source>
</evidence>
<dbReference type="Proteomes" id="UP000055048">
    <property type="component" value="Unassembled WGS sequence"/>
</dbReference>
<name>A0A0V0TYH4_9BILA</name>
<organism evidence="1 2">
    <name type="scientific">Trichinella murrelli</name>
    <dbReference type="NCBI Taxonomy" id="144512"/>
    <lineage>
        <taxon>Eukaryota</taxon>
        <taxon>Metazoa</taxon>
        <taxon>Ecdysozoa</taxon>
        <taxon>Nematoda</taxon>
        <taxon>Enoplea</taxon>
        <taxon>Dorylaimia</taxon>
        <taxon>Trichinellida</taxon>
        <taxon>Trichinellidae</taxon>
        <taxon>Trichinella</taxon>
    </lineage>
</organism>
<accession>A0A0V0TYH4</accession>
<gene>
    <name evidence="1" type="ORF">T05_11558</name>
</gene>
<dbReference type="AlphaFoldDB" id="A0A0V0TYH4"/>
<comment type="caution">
    <text evidence="1">The sequence shown here is derived from an EMBL/GenBank/DDBJ whole genome shotgun (WGS) entry which is preliminary data.</text>
</comment>